<keyword evidence="5 8" id="KW-0812">Transmembrane</keyword>
<dbReference type="InterPro" id="IPR036259">
    <property type="entry name" value="MFS_trans_sf"/>
</dbReference>
<dbReference type="InterPro" id="IPR050375">
    <property type="entry name" value="MFS_TsgA-like"/>
</dbReference>
<evidence type="ECO:0000256" key="1">
    <source>
        <dbReference type="ARBA" id="ARBA00003321"/>
    </source>
</evidence>
<dbReference type="AlphaFoldDB" id="A0A9X1ZFJ6"/>
<dbReference type="InterPro" id="IPR011701">
    <property type="entry name" value="MFS"/>
</dbReference>
<dbReference type="RefSeq" id="WP_248950094.1">
    <property type="nucleotide sequence ID" value="NZ_JAKILB010000005.1"/>
</dbReference>
<protein>
    <submittedName>
        <fullName evidence="9">Sugar MFS transporter</fullName>
    </submittedName>
</protein>
<gene>
    <name evidence="9" type="ORF">L2740_10375</name>
</gene>
<evidence type="ECO:0000256" key="8">
    <source>
        <dbReference type="SAM" id="Phobius"/>
    </source>
</evidence>
<feature type="transmembrane region" description="Helical" evidence="8">
    <location>
        <begin position="308"/>
        <end position="325"/>
    </location>
</feature>
<evidence type="ECO:0000313" key="9">
    <source>
        <dbReference type="EMBL" id="MCL1138952.1"/>
    </source>
</evidence>
<feature type="transmembrane region" description="Helical" evidence="8">
    <location>
        <begin position="107"/>
        <end position="124"/>
    </location>
</feature>
<dbReference type="InterPro" id="IPR005964">
    <property type="entry name" value="Glc/Gal_transptr_bac"/>
</dbReference>
<feature type="transmembrane region" description="Helical" evidence="8">
    <location>
        <begin position="145"/>
        <end position="168"/>
    </location>
</feature>
<evidence type="ECO:0000256" key="4">
    <source>
        <dbReference type="ARBA" id="ARBA00022475"/>
    </source>
</evidence>
<dbReference type="Gene3D" id="1.20.1250.20">
    <property type="entry name" value="MFS general substrate transporter like domains"/>
    <property type="match status" value="2"/>
</dbReference>
<comment type="caution">
    <text evidence="9">The sequence shown here is derived from an EMBL/GenBank/DDBJ whole genome shotgun (WGS) entry which is preliminary data.</text>
</comment>
<feature type="transmembrane region" description="Helical" evidence="8">
    <location>
        <begin position="345"/>
        <end position="371"/>
    </location>
</feature>
<dbReference type="Proteomes" id="UP001139293">
    <property type="component" value="Unassembled WGS sequence"/>
</dbReference>
<evidence type="ECO:0000313" key="10">
    <source>
        <dbReference type="Proteomes" id="UP001139293"/>
    </source>
</evidence>
<comment type="subcellular location">
    <subcellularLocation>
        <location evidence="2">Cell inner membrane</location>
        <topology evidence="2">Multi-pass membrane protein</topology>
    </subcellularLocation>
</comment>
<accession>A0A9X1ZFJ6</accession>
<feature type="transmembrane region" description="Helical" evidence="8">
    <location>
        <begin position="53"/>
        <end position="71"/>
    </location>
</feature>
<comment type="similarity">
    <text evidence="3">Belongs to the major facilitator superfamily. FHS transporter (TC 2.A.1.7) family.</text>
</comment>
<proteinExistence type="inferred from homology"/>
<feature type="transmembrane region" description="Helical" evidence="8">
    <location>
        <begin position="412"/>
        <end position="429"/>
    </location>
</feature>
<dbReference type="EMBL" id="JAKILB010000005">
    <property type="protein sequence ID" value="MCL1138952.1"/>
    <property type="molecule type" value="Genomic_DNA"/>
</dbReference>
<feature type="transmembrane region" description="Helical" evidence="8">
    <location>
        <begin position="83"/>
        <end position="101"/>
    </location>
</feature>
<organism evidence="9 10">
    <name type="scientific">Shewanella pneumatophori</name>
    <dbReference type="NCBI Taxonomy" id="314092"/>
    <lineage>
        <taxon>Bacteria</taxon>
        <taxon>Pseudomonadati</taxon>
        <taxon>Pseudomonadota</taxon>
        <taxon>Gammaproteobacteria</taxon>
        <taxon>Alteromonadales</taxon>
        <taxon>Shewanellaceae</taxon>
        <taxon>Shewanella</taxon>
    </lineage>
</organism>
<dbReference type="SUPFAM" id="SSF103473">
    <property type="entry name" value="MFS general substrate transporter"/>
    <property type="match status" value="1"/>
</dbReference>
<comment type="function">
    <text evidence="1">Intake of glucose and galactose.</text>
</comment>
<dbReference type="GO" id="GO:0055056">
    <property type="term" value="F:D-glucose transmembrane transporter activity"/>
    <property type="evidence" value="ECO:0007669"/>
    <property type="project" value="InterPro"/>
</dbReference>
<dbReference type="PANTHER" id="PTHR43702">
    <property type="entry name" value="L-FUCOSE-PROTON SYMPORTER"/>
    <property type="match status" value="1"/>
</dbReference>
<evidence type="ECO:0000256" key="7">
    <source>
        <dbReference type="ARBA" id="ARBA00023136"/>
    </source>
</evidence>
<dbReference type="PANTHER" id="PTHR43702:SF12">
    <property type="entry name" value="N-ACETYL GLUCOSAMINE TRANSPORTER NAGP"/>
    <property type="match status" value="1"/>
</dbReference>
<keyword evidence="10" id="KW-1185">Reference proteome</keyword>
<dbReference type="CDD" id="cd17394">
    <property type="entry name" value="MFS_FucP_like"/>
    <property type="match status" value="1"/>
</dbReference>
<evidence type="ECO:0000256" key="2">
    <source>
        <dbReference type="ARBA" id="ARBA00004429"/>
    </source>
</evidence>
<dbReference type="Pfam" id="PF07690">
    <property type="entry name" value="MFS_1"/>
    <property type="match status" value="1"/>
</dbReference>
<keyword evidence="7 8" id="KW-0472">Membrane</keyword>
<feature type="transmembrane region" description="Helical" evidence="8">
    <location>
        <begin position="238"/>
        <end position="257"/>
    </location>
</feature>
<dbReference type="NCBIfam" id="TIGR01272">
    <property type="entry name" value="gluP"/>
    <property type="match status" value="1"/>
</dbReference>
<dbReference type="GO" id="GO:0005886">
    <property type="term" value="C:plasma membrane"/>
    <property type="evidence" value="ECO:0007669"/>
    <property type="project" value="UniProtKB-SubCell"/>
</dbReference>
<sequence length="438" mass="46843">MTATTQAQASPKSSLLPMTIIGVLFFIFGFVTWLNGSLIPFLKIICELNEFQALFVTFAFYIAYTVMALPMSSILKKTGYKNGMAIGLAIMVVGSLLFIPAAQSANYILFLGALFVLGTGLTILQTASNPYVVHIGPKESAAMRISIMGLINKGAGVIVPILFTALVLSGFENFTAEHLAALSEAERQAQISELSSRLVMPYVYMAIALAFLIGLVKFSSLPELEFEGEEEHQEKGSITHFPQVVLGAIALFAYVGVEVIAGDTIGLYGETLGVNNFASLTSYTMVFMVIGYIIGVTCIPKFISQEKALLGSALAGILCVAGAALGSSESTMIADVLWGWSGIPVIPDTVTFVALMGLAHALVWPAIWPLALEGLGKYTAQGSALLIMGISGGAILPLVFGKVAHFADNTQVAYWVGLPCYLFILFYALKGHKMRSWK</sequence>
<dbReference type="GO" id="GO:0005354">
    <property type="term" value="F:galactose transmembrane transporter activity"/>
    <property type="evidence" value="ECO:0007669"/>
    <property type="project" value="InterPro"/>
</dbReference>
<feature type="transmembrane region" description="Helical" evidence="8">
    <location>
        <begin position="277"/>
        <end position="296"/>
    </location>
</feature>
<feature type="transmembrane region" description="Helical" evidence="8">
    <location>
        <begin position="15"/>
        <end position="33"/>
    </location>
</feature>
<feature type="transmembrane region" description="Helical" evidence="8">
    <location>
        <begin position="199"/>
        <end position="218"/>
    </location>
</feature>
<dbReference type="GO" id="GO:1904659">
    <property type="term" value="P:D-glucose transmembrane transport"/>
    <property type="evidence" value="ECO:0007669"/>
    <property type="project" value="InterPro"/>
</dbReference>
<keyword evidence="6 8" id="KW-1133">Transmembrane helix</keyword>
<keyword evidence="4" id="KW-1003">Cell membrane</keyword>
<evidence type="ECO:0000256" key="6">
    <source>
        <dbReference type="ARBA" id="ARBA00022989"/>
    </source>
</evidence>
<feature type="transmembrane region" description="Helical" evidence="8">
    <location>
        <begin position="383"/>
        <end position="400"/>
    </location>
</feature>
<name>A0A9X1ZFJ6_9GAMM</name>
<reference evidence="9" key="1">
    <citation type="submission" date="2022-01" db="EMBL/GenBank/DDBJ databases">
        <title>Whole genome-based taxonomy of the Shewanellaceae.</title>
        <authorList>
            <person name="Martin-Rodriguez A.J."/>
        </authorList>
    </citation>
    <scope>NUCLEOTIDE SEQUENCE</scope>
    <source>
        <strain evidence="9">KCTC 23973</strain>
    </source>
</reference>
<evidence type="ECO:0000256" key="5">
    <source>
        <dbReference type="ARBA" id="ARBA00022692"/>
    </source>
</evidence>
<evidence type="ECO:0000256" key="3">
    <source>
        <dbReference type="ARBA" id="ARBA00009120"/>
    </source>
</evidence>